<feature type="compositionally biased region" description="Basic and acidic residues" evidence="1">
    <location>
        <begin position="78"/>
        <end position="94"/>
    </location>
</feature>
<proteinExistence type="predicted"/>
<evidence type="ECO:0000256" key="1">
    <source>
        <dbReference type="SAM" id="MobiDB-lite"/>
    </source>
</evidence>
<sequence>SSPPHSPPSSHLCALSVAASRRRRAQTPSAAVGNPFPTVSSMSSSARGTWALRPLAVRRCTSRSCTVGSSRGRGGRRKWVDEQTVRQKKKDNNA</sequence>
<feature type="region of interest" description="Disordered" evidence="1">
    <location>
        <begin position="18"/>
        <end position="46"/>
    </location>
</feature>
<dbReference type="GeneID" id="25321108"/>
<feature type="region of interest" description="Disordered" evidence="1">
    <location>
        <begin position="62"/>
        <end position="94"/>
    </location>
</feature>
<dbReference type="AlphaFoldDB" id="A0A0F4YGA2"/>
<feature type="compositionally biased region" description="Polar residues" evidence="1">
    <location>
        <begin position="37"/>
        <end position="46"/>
    </location>
</feature>
<name>A0A0F4YGA2_RASE3</name>
<organism evidence="2 3">
    <name type="scientific">Rasamsonia emersonii (strain ATCC 16479 / CBS 393.64 / IMI 116815)</name>
    <dbReference type="NCBI Taxonomy" id="1408163"/>
    <lineage>
        <taxon>Eukaryota</taxon>
        <taxon>Fungi</taxon>
        <taxon>Dikarya</taxon>
        <taxon>Ascomycota</taxon>
        <taxon>Pezizomycotina</taxon>
        <taxon>Eurotiomycetes</taxon>
        <taxon>Eurotiomycetidae</taxon>
        <taxon>Eurotiales</taxon>
        <taxon>Trichocomaceae</taxon>
        <taxon>Rasamsonia</taxon>
    </lineage>
</organism>
<dbReference type="Proteomes" id="UP000053958">
    <property type="component" value="Unassembled WGS sequence"/>
</dbReference>
<evidence type="ECO:0000313" key="3">
    <source>
        <dbReference type="Proteomes" id="UP000053958"/>
    </source>
</evidence>
<reference evidence="2 3" key="1">
    <citation type="submission" date="2015-04" db="EMBL/GenBank/DDBJ databases">
        <authorList>
            <person name="Heijne W.H."/>
            <person name="Fedorova N.D."/>
            <person name="Nierman W.C."/>
            <person name="Vollebregt A.W."/>
            <person name="Zhao Z."/>
            <person name="Wu L."/>
            <person name="Kumar M."/>
            <person name="Stam H."/>
            <person name="van den Berg M.A."/>
            <person name="Pel H.J."/>
        </authorList>
    </citation>
    <scope>NUCLEOTIDE SEQUENCE [LARGE SCALE GENOMIC DNA]</scope>
    <source>
        <strain evidence="2 3">CBS 393.64</strain>
    </source>
</reference>
<evidence type="ECO:0000313" key="2">
    <source>
        <dbReference type="EMBL" id="KKA17214.1"/>
    </source>
</evidence>
<feature type="non-terminal residue" evidence="2">
    <location>
        <position position="94"/>
    </location>
</feature>
<keyword evidence="3" id="KW-1185">Reference proteome</keyword>
<dbReference type="EMBL" id="LASV01000690">
    <property type="protein sequence ID" value="KKA17214.1"/>
    <property type="molecule type" value="Genomic_DNA"/>
</dbReference>
<gene>
    <name evidence="2" type="ORF">T310_9085</name>
</gene>
<protein>
    <submittedName>
        <fullName evidence="2">Uncharacterized protein</fullName>
    </submittedName>
</protein>
<dbReference type="RefSeq" id="XP_013323826.1">
    <property type="nucleotide sequence ID" value="XM_013468372.1"/>
</dbReference>
<accession>A0A0F4YGA2</accession>
<comment type="caution">
    <text evidence="2">The sequence shown here is derived from an EMBL/GenBank/DDBJ whole genome shotgun (WGS) entry which is preliminary data.</text>
</comment>
<feature type="non-terminal residue" evidence="2">
    <location>
        <position position="1"/>
    </location>
</feature>